<gene>
    <name evidence="1" type="ORF">SAMN05661044_00264</name>
</gene>
<dbReference type="Proteomes" id="UP000199421">
    <property type="component" value="Unassembled WGS sequence"/>
</dbReference>
<organism evidence="1 2">
    <name type="scientific">Olivibacter domesticus</name>
    <name type="common">Pseudosphingobacterium domesticum</name>
    <dbReference type="NCBI Taxonomy" id="407022"/>
    <lineage>
        <taxon>Bacteria</taxon>
        <taxon>Pseudomonadati</taxon>
        <taxon>Bacteroidota</taxon>
        <taxon>Sphingobacteriia</taxon>
        <taxon>Sphingobacteriales</taxon>
        <taxon>Sphingobacteriaceae</taxon>
        <taxon>Olivibacter</taxon>
    </lineage>
</organism>
<dbReference type="EMBL" id="FOAF01000001">
    <property type="protein sequence ID" value="SEK44584.1"/>
    <property type="molecule type" value="Genomic_DNA"/>
</dbReference>
<name>A0A1H7H2S3_OLID1</name>
<protein>
    <submittedName>
        <fullName evidence="1">Uncharacterized protein</fullName>
    </submittedName>
</protein>
<accession>A0A1H7H2S3</accession>
<proteinExistence type="predicted"/>
<sequence>MLKDPIKAPGIYASILIGSFESQLSLYFIHHNHGAIVTSPTRFIDSPISVLYSNQTPNLPFC</sequence>
<dbReference type="AlphaFoldDB" id="A0A1H7H2S3"/>
<evidence type="ECO:0000313" key="2">
    <source>
        <dbReference type="Proteomes" id="UP000199421"/>
    </source>
</evidence>
<dbReference type="STRING" id="407022.SAMN05661044_00264"/>
<keyword evidence="2" id="KW-1185">Reference proteome</keyword>
<evidence type="ECO:0000313" key="1">
    <source>
        <dbReference type="EMBL" id="SEK44584.1"/>
    </source>
</evidence>
<reference evidence="2" key="1">
    <citation type="submission" date="2016-10" db="EMBL/GenBank/DDBJ databases">
        <authorList>
            <person name="Varghese N."/>
            <person name="Submissions S."/>
        </authorList>
    </citation>
    <scope>NUCLEOTIDE SEQUENCE [LARGE SCALE GENOMIC DNA]</scope>
    <source>
        <strain evidence="2">DSM 18733</strain>
    </source>
</reference>